<evidence type="ECO:0000313" key="4">
    <source>
        <dbReference type="WBParaSite" id="TTAC_0000750601-mRNA-1"/>
    </source>
</evidence>
<feature type="compositionally biased region" description="Low complexity" evidence="1">
    <location>
        <begin position="43"/>
        <end position="63"/>
    </location>
</feature>
<dbReference type="OrthoDB" id="10661055at2759"/>
<feature type="region of interest" description="Disordered" evidence="1">
    <location>
        <begin position="1"/>
        <end position="69"/>
    </location>
</feature>
<name>A0A0R3X2I9_HYDTA</name>
<evidence type="ECO:0000313" key="3">
    <source>
        <dbReference type="Proteomes" id="UP000274429"/>
    </source>
</evidence>
<feature type="compositionally biased region" description="Polar residues" evidence="1">
    <location>
        <begin position="1"/>
        <end position="16"/>
    </location>
</feature>
<proteinExistence type="predicted"/>
<organism evidence="4">
    <name type="scientific">Hydatigena taeniaeformis</name>
    <name type="common">Feline tapeworm</name>
    <name type="synonym">Taenia taeniaeformis</name>
    <dbReference type="NCBI Taxonomy" id="6205"/>
    <lineage>
        <taxon>Eukaryota</taxon>
        <taxon>Metazoa</taxon>
        <taxon>Spiralia</taxon>
        <taxon>Lophotrochozoa</taxon>
        <taxon>Platyhelminthes</taxon>
        <taxon>Cestoda</taxon>
        <taxon>Eucestoda</taxon>
        <taxon>Cyclophyllidea</taxon>
        <taxon>Taeniidae</taxon>
        <taxon>Hydatigera</taxon>
    </lineage>
</organism>
<keyword evidence="3" id="KW-1185">Reference proteome</keyword>
<dbReference type="AlphaFoldDB" id="A0A0R3X2I9"/>
<evidence type="ECO:0000256" key="1">
    <source>
        <dbReference type="SAM" id="MobiDB-lite"/>
    </source>
</evidence>
<gene>
    <name evidence="2" type="ORF">TTAC_LOCUS7491</name>
</gene>
<reference evidence="2 3" key="2">
    <citation type="submission" date="2018-11" db="EMBL/GenBank/DDBJ databases">
        <authorList>
            <consortium name="Pathogen Informatics"/>
        </authorList>
    </citation>
    <scope>NUCLEOTIDE SEQUENCE [LARGE SCALE GENOMIC DNA]</scope>
</reference>
<dbReference type="Proteomes" id="UP000274429">
    <property type="component" value="Unassembled WGS sequence"/>
</dbReference>
<reference evidence="4" key="1">
    <citation type="submission" date="2017-02" db="UniProtKB">
        <authorList>
            <consortium name="WormBaseParasite"/>
        </authorList>
    </citation>
    <scope>IDENTIFICATION</scope>
</reference>
<feature type="compositionally biased region" description="Gly residues" evidence="1">
    <location>
        <begin position="22"/>
        <end position="35"/>
    </location>
</feature>
<dbReference type="STRING" id="6205.A0A0R3X2I9"/>
<sequence>MSTNYPAFEASMTTTPAPVISSGGGGGGGGGSGGFGHKHKRGTSSSRRTATAGASTATAGVAPPAAPGKVTMMRDQNMAELDPSGFARLLNERLQRVVEDRAAMERLERLMSEVGPGDYDIDKDIIIQFIDFLVLPISHISKNCCELIYSSDDATIHGGYEKNGSFKFLRCSSSAFHGALRTYMLA</sequence>
<dbReference type="EMBL" id="UYWX01020377">
    <property type="protein sequence ID" value="VDM31881.1"/>
    <property type="molecule type" value="Genomic_DNA"/>
</dbReference>
<protein>
    <submittedName>
        <fullName evidence="4">NET domain-containing protein</fullName>
    </submittedName>
</protein>
<evidence type="ECO:0000313" key="2">
    <source>
        <dbReference type="EMBL" id="VDM31881.1"/>
    </source>
</evidence>
<dbReference type="WBParaSite" id="TTAC_0000750601-mRNA-1">
    <property type="protein sequence ID" value="TTAC_0000750601-mRNA-1"/>
    <property type="gene ID" value="TTAC_0000750601"/>
</dbReference>
<accession>A0A0R3X2I9</accession>